<dbReference type="SMART" id="SM00220">
    <property type="entry name" value="S_TKc"/>
    <property type="match status" value="1"/>
</dbReference>
<sequence length="705" mass="76571">MNLNTISFLALVLLLLFSLLNLALMMMMHGAGAQQAYNDVNGYTCSSTALQSQSCTSYTLYRTQSSKETLTSVSTLFNTSASVITTTSSLKVTSNDTSLPSGTPLYIPLACNCVHRRSYQGNESRTTYEATVSWHIVRGNTFWIIANDYYAGLTTYQAIEAANPTQVPTDLHIHSYSTIPLRCACPSATQLGIAKFLLSFVLFPAETSLAVVSSYFNISIADLEAANQVNASTTLQPFSTLLVPLLKLPPLSSIPFVHAPSSVPGSASPKSAAGFPSSPSPSSASSSNKNLYIGVGIGIGLGFFLASMLGICLLLVCSRKKKKMKKTDPGYVAKYNLGFETVKNISATKDGDDDSTEYNALLAEKVSDVVGTDKPMVFSYEELREATMNFSDAKRIRGSVFLGKLRGMLVAIKQMKGNNMAQELKILTKVHHSNLVRLVGMCVSSSEHLYLVFEYAENGSLSDCLHNYKETELTANFSQSVAFLPWTRRIQIALDVASGLDYIHNYTNPSFVHKDVKSSNILLDRQFRAKVANFGMAKSANGSGGGGAGVMMLTKHIVGTHGYTAPEYLEHGLVTPKADVFAFGVVLLEILSGQEAIVRQAESDDGKVKERALSSLIGDILEGDNYKEKLQAWIDPLLLNLYPLDTASNFANLAKTCVDSDMSLRPNMKEITYALSKMLASSLEWESSARLGSRGDMHSFLIEGR</sequence>
<dbReference type="PROSITE" id="PS50011">
    <property type="entry name" value="PROTEIN_KINASE_DOM"/>
    <property type="match status" value="1"/>
</dbReference>
<feature type="signal peptide" evidence="2">
    <location>
        <begin position="1"/>
        <end position="33"/>
    </location>
</feature>
<dbReference type="Pfam" id="PF23457">
    <property type="entry name" value="LysM2_NFP"/>
    <property type="match status" value="1"/>
</dbReference>
<feature type="chain" id="PRO_5046452563" description="Protein kinase domain-containing protein" evidence="2">
    <location>
        <begin position="34"/>
        <end position="705"/>
    </location>
</feature>
<keyword evidence="5" id="KW-1185">Reference proteome</keyword>
<keyword evidence="2" id="KW-0732">Signal</keyword>
<evidence type="ECO:0000256" key="1">
    <source>
        <dbReference type="SAM" id="Phobius"/>
    </source>
</evidence>
<evidence type="ECO:0000313" key="4">
    <source>
        <dbReference type="EMBL" id="CAK9865602.1"/>
    </source>
</evidence>
<dbReference type="PANTHER" id="PTHR45927">
    <property type="entry name" value="LYSM-DOMAIN RECEPTOR-LIKE KINASE-RELATED"/>
    <property type="match status" value="1"/>
</dbReference>
<dbReference type="SUPFAM" id="SSF56112">
    <property type="entry name" value="Protein kinase-like (PK-like)"/>
    <property type="match status" value="1"/>
</dbReference>
<dbReference type="Proteomes" id="UP001497522">
    <property type="component" value="Chromosome 15"/>
</dbReference>
<accession>A0ABP1ASW3</accession>
<evidence type="ECO:0000259" key="3">
    <source>
        <dbReference type="PROSITE" id="PS50011"/>
    </source>
</evidence>
<dbReference type="CDD" id="cd00118">
    <property type="entry name" value="LysM"/>
    <property type="match status" value="1"/>
</dbReference>
<dbReference type="Pfam" id="PF00069">
    <property type="entry name" value="Pkinase"/>
    <property type="match status" value="1"/>
</dbReference>
<dbReference type="InterPro" id="IPR059143">
    <property type="entry name" value="NFP_LysM2"/>
</dbReference>
<dbReference type="PANTHER" id="PTHR45927:SF6">
    <property type="entry name" value="PROTEIN LYK5"/>
    <property type="match status" value="1"/>
</dbReference>
<dbReference type="Gene3D" id="1.10.510.10">
    <property type="entry name" value="Transferase(Phosphotransferase) domain 1"/>
    <property type="match status" value="1"/>
</dbReference>
<dbReference type="InterPro" id="IPR052611">
    <property type="entry name" value="Plant_RLK_LysM"/>
</dbReference>
<keyword evidence="1" id="KW-0472">Membrane</keyword>
<reference evidence="4" key="1">
    <citation type="submission" date="2024-03" db="EMBL/GenBank/DDBJ databases">
        <authorList>
            <consortium name="ELIXIR-Norway"/>
            <consortium name="Elixir Norway"/>
        </authorList>
    </citation>
    <scope>NUCLEOTIDE SEQUENCE</scope>
</reference>
<keyword evidence="1" id="KW-0812">Transmembrane</keyword>
<dbReference type="PROSITE" id="PS00108">
    <property type="entry name" value="PROTEIN_KINASE_ST"/>
    <property type="match status" value="1"/>
</dbReference>
<gene>
    <name evidence="4" type="ORF">CSSPJE1EN2_LOCUS8597</name>
</gene>
<dbReference type="Gene3D" id="3.30.200.20">
    <property type="entry name" value="Phosphorylase Kinase, domain 1"/>
    <property type="match status" value="1"/>
</dbReference>
<feature type="transmembrane region" description="Helical" evidence="1">
    <location>
        <begin position="291"/>
        <end position="316"/>
    </location>
</feature>
<evidence type="ECO:0000256" key="2">
    <source>
        <dbReference type="SAM" id="SignalP"/>
    </source>
</evidence>
<name>A0ABP1ASW3_9BRYO</name>
<dbReference type="Pfam" id="PF01476">
    <property type="entry name" value="LysM"/>
    <property type="match status" value="1"/>
</dbReference>
<proteinExistence type="predicted"/>
<dbReference type="InterPro" id="IPR008271">
    <property type="entry name" value="Ser/Thr_kinase_AS"/>
</dbReference>
<dbReference type="InterPro" id="IPR056561">
    <property type="entry name" value="NFP_LYK_LysM1"/>
</dbReference>
<dbReference type="InterPro" id="IPR000719">
    <property type="entry name" value="Prot_kinase_dom"/>
</dbReference>
<evidence type="ECO:0000313" key="5">
    <source>
        <dbReference type="Proteomes" id="UP001497522"/>
    </source>
</evidence>
<organism evidence="4 5">
    <name type="scientific">Sphagnum jensenii</name>
    <dbReference type="NCBI Taxonomy" id="128206"/>
    <lineage>
        <taxon>Eukaryota</taxon>
        <taxon>Viridiplantae</taxon>
        <taxon>Streptophyta</taxon>
        <taxon>Embryophyta</taxon>
        <taxon>Bryophyta</taxon>
        <taxon>Sphagnophytina</taxon>
        <taxon>Sphagnopsida</taxon>
        <taxon>Sphagnales</taxon>
        <taxon>Sphagnaceae</taxon>
        <taxon>Sphagnum</taxon>
    </lineage>
</organism>
<dbReference type="InterPro" id="IPR011009">
    <property type="entry name" value="Kinase-like_dom_sf"/>
</dbReference>
<keyword evidence="1" id="KW-1133">Transmembrane helix</keyword>
<feature type="domain" description="Protein kinase" evidence="3">
    <location>
        <begin position="386"/>
        <end position="701"/>
    </location>
</feature>
<protein>
    <recommendedName>
        <fullName evidence="3">Protein kinase domain-containing protein</fullName>
    </recommendedName>
</protein>
<dbReference type="EMBL" id="OZ023716">
    <property type="protein sequence ID" value="CAK9865602.1"/>
    <property type="molecule type" value="Genomic_DNA"/>
</dbReference>
<dbReference type="Pfam" id="PF23446">
    <property type="entry name" value="LysM1_NFP_LYK"/>
    <property type="match status" value="1"/>
</dbReference>
<dbReference type="InterPro" id="IPR018392">
    <property type="entry name" value="LysM"/>
</dbReference>